<keyword evidence="1" id="KW-0805">Transcription regulation</keyword>
<keyword evidence="3" id="KW-0804">Transcription</keyword>
<gene>
    <name evidence="5" type="ORF">SAMN04488505_1011360</name>
</gene>
<proteinExistence type="predicted"/>
<dbReference type="EMBL" id="FOBB01000001">
    <property type="protein sequence ID" value="SEL03764.1"/>
    <property type="molecule type" value="Genomic_DNA"/>
</dbReference>
<evidence type="ECO:0000256" key="2">
    <source>
        <dbReference type="ARBA" id="ARBA00023125"/>
    </source>
</evidence>
<keyword evidence="6" id="KW-1185">Reference proteome</keyword>
<sequence>MALSEDIGDFYKRNPSANAGNLSLHNANPGHFNVFFQDNTGRPLHRRRDYYKISFIKGIGKVHFADKWIEVDQPVLIVSNPQVAYSWEGASENRFGWFCVFTESFLQPADRIGFLHESPLFTVGHMPVYFPNQEQQQEITLLFQKMVREIALDYEHKYTILRNCLHLLLYEALKMSPAAGFHKQINASSRIAHLFFDLLERQFPVDNRTTSLQLKSPQDYAVALSIHVNHLNRAVKEATGKTTSHHIAARIIQEANLLLQHTDWSISEIAYSLGFEYPAYFTRFFRKNTGHAPVALRQHSA</sequence>
<organism evidence="5 6">
    <name type="scientific">Chitinophaga rupis</name>
    <dbReference type="NCBI Taxonomy" id="573321"/>
    <lineage>
        <taxon>Bacteria</taxon>
        <taxon>Pseudomonadati</taxon>
        <taxon>Bacteroidota</taxon>
        <taxon>Chitinophagia</taxon>
        <taxon>Chitinophagales</taxon>
        <taxon>Chitinophagaceae</taxon>
        <taxon>Chitinophaga</taxon>
    </lineage>
</organism>
<reference evidence="5 6" key="1">
    <citation type="submission" date="2016-10" db="EMBL/GenBank/DDBJ databases">
        <authorList>
            <person name="de Groot N.N."/>
        </authorList>
    </citation>
    <scope>NUCLEOTIDE SEQUENCE [LARGE SCALE GENOMIC DNA]</scope>
    <source>
        <strain evidence="5 6">DSM 21039</strain>
    </source>
</reference>
<dbReference type="InterPro" id="IPR018060">
    <property type="entry name" value="HTH_AraC"/>
</dbReference>
<evidence type="ECO:0000259" key="4">
    <source>
        <dbReference type="PROSITE" id="PS01124"/>
    </source>
</evidence>
<dbReference type="PANTHER" id="PTHR43280">
    <property type="entry name" value="ARAC-FAMILY TRANSCRIPTIONAL REGULATOR"/>
    <property type="match status" value="1"/>
</dbReference>
<name>A0A1H7LXV7_9BACT</name>
<dbReference type="SMART" id="SM00342">
    <property type="entry name" value="HTH_ARAC"/>
    <property type="match status" value="1"/>
</dbReference>
<evidence type="ECO:0000256" key="3">
    <source>
        <dbReference type="ARBA" id="ARBA00023163"/>
    </source>
</evidence>
<dbReference type="GO" id="GO:0003700">
    <property type="term" value="F:DNA-binding transcription factor activity"/>
    <property type="evidence" value="ECO:0007669"/>
    <property type="project" value="InterPro"/>
</dbReference>
<dbReference type="Pfam" id="PF12833">
    <property type="entry name" value="HTH_18"/>
    <property type="match status" value="1"/>
</dbReference>
<evidence type="ECO:0000313" key="5">
    <source>
        <dbReference type="EMBL" id="SEL03764.1"/>
    </source>
</evidence>
<dbReference type="InterPro" id="IPR009057">
    <property type="entry name" value="Homeodomain-like_sf"/>
</dbReference>
<dbReference type="InterPro" id="IPR037923">
    <property type="entry name" value="HTH-like"/>
</dbReference>
<keyword evidence="2" id="KW-0238">DNA-binding</keyword>
<accession>A0A1H7LXV7</accession>
<dbReference type="Gene3D" id="1.10.10.60">
    <property type="entry name" value="Homeodomain-like"/>
    <property type="match status" value="1"/>
</dbReference>
<dbReference type="AlphaFoldDB" id="A0A1H7LXV7"/>
<protein>
    <submittedName>
        <fullName evidence="5">Helix-turn-helix domain-containing protein</fullName>
    </submittedName>
</protein>
<dbReference type="RefSeq" id="WP_089907851.1">
    <property type="nucleotide sequence ID" value="NZ_FOBB01000001.1"/>
</dbReference>
<dbReference type="SUPFAM" id="SSF46689">
    <property type="entry name" value="Homeodomain-like"/>
    <property type="match status" value="1"/>
</dbReference>
<feature type="domain" description="HTH araC/xylS-type" evidence="4">
    <location>
        <begin position="189"/>
        <end position="299"/>
    </location>
</feature>
<dbReference type="Proteomes" id="UP000198984">
    <property type="component" value="Unassembled WGS sequence"/>
</dbReference>
<dbReference type="PANTHER" id="PTHR43280:SF32">
    <property type="entry name" value="TRANSCRIPTIONAL REGULATORY PROTEIN"/>
    <property type="match status" value="1"/>
</dbReference>
<evidence type="ECO:0000256" key="1">
    <source>
        <dbReference type="ARBA" id="ARBA00023015"/>
    </source>
</evidence>
<dbReference type="SUPFAM" id="SSF51215">
    <property type="entry name" value="Regulatory protein AraC"/>
    <property type="match status" value="1"/>
</dbReference>
<dbReference type="GO" id="GO:0043565">
    <property type="term" value="F:sequence-specific DNA binding"/>
    <property type="evidence" value="ECO:0007669"/>
    <property type="project" value="InterPro"/>
</dbReference>
<dbReference type="PROSITE" id="PS01124">
    <property type="entry name" value="HTH_ARAC_FAMILY_2"/>
    <property type="match status" value="1"/>
</dbReference>
<dbReference type="OrthoDB" id="629929at2"/>
<evidence type="ECO:0000313" key="6">
    <source>
        <dbReference type="Proteomes" id="UP000198984"/>
    </source>
</evidence>
<dbReference type="STRING" id="573321.SAMN04488505_1011360"/>